<gene>
    <name evidence="2" type="ORF">CSOJ01_05689</name>
</gene>
<dbReference type="GO" id="GO:0016301">
    <property type="term" value="F:kinase activity"/>
    <property type="evidence" value="ECO:0007669"/>
    <property type="project" value="UniProtKB-KW"/>
</dbReference>
<organism evidence="2 3">
    <name type="scientific">Colletotrichum sojae</name>
    <dbReference type="NCBI Taxonomy" id="2175907"/>
    <lineage>
        <taxon>Eukaryota</taxon>
        <taxon>Fungi</taxon>
        <taxon>Dikarya</taxon>
        <taxon>Ascomycota</taxon>
        <taxon>Pezizomycotina</taxon>
        <taxon>Sordariomycetes</taxon>
        <taxon>Hypocreomycetidae</taxon>
        <taxon>Glomerellales</taxon>
        <taxon>Glomerellaceae</taxon>
        <taxon>Colletotrichum</taxon>
        <taxon>Colletotrichum orchidearum species complex</taxon>
    </lineage>
</organism>
<evidence type="ECO:0000256" key="1">
    <source>
        <dbReference type="SAM" id="MobiDB-lite"/>
    </source>
</evidence>
<proteinExistence type="predicted"/>
<feature type="region of interest" description="Disordered" evidence="1">
    <location>
        <begin position="1"/>
        <end position="31"/>
    </location>
</feature>
<sequence length="158" mass="17955">MNPGMTHLPGSTPSPMVKDAANRSNRHSIPNNSAYRIFTPTSPPCSTSCLYISTIGALHRLYHGDSEHPHEYPYTHRANKSYERTEKILADLRAGVAARNAPDLVDNNTDDDIKIDSARTMTFRRILKDNDWAWDDLTKAYNRQRGFNIRGFQSLHRA</sequence>
<protein>
    <submittedName>
        <fullName evidence="2">Serine threonine-protein kinase rio1</fullName>
    </submittedName>
</protein>
<dbReference type="AlphaFoldDB" id="A0A8H6JF70"/>
<accession>A0A8H6JF70</accession>
<reference evidence="2 3" key="1">
    <citation type="journal article" date="2020" name="Phytopathology">
        <title>Genome Sequence Resources of Colletotrichum truncatum, C. plurivorum, C. musicola, and C. sojae: Four Species Pathogenic to Soybean (Glycine max).</title>
        <authorList>
            <person name="Rogerio F."/>
            <person name="Boufleur T.R."/>
            <person name="Ciampi-Guillardi M."/>
            <person name="Sukno S.A."/>
            <person name="Thon M.R."/>
            <person name="Massola Junior N.S."/>
            <person name="Baroncelli R."/>
        </authorList>
    </citation>
    <scope>NUCLEOTIDE SEQUENCE [LARGE SCALE GENOMIC DNA]</scope>
    <source>
        <strain evidence="2 3">LFN0009</strain>
    </source>
</reference>
<keyword evidence="2" id="KW-0808">Transferase</keyword>
<dbReference type="Proteomes" id="UP000652219">
    <property type="component" value="Unassembled WGS sequence"/>
</dbReference>
<name>A0A8H6JF70_9PEZI</name>
<evidence type="ECO:0000313" key="2">
    <source>
        <dbReference type="EMBL" id="KAF6811556.1"/>
    </source>
</evidence>
<keyword evidence="3" id="KW-1185">Reference proteome</keyword>
<comment type="caution">
    <text evidence="2">The sequence shown here is derived from an EMBL/GenBank/DDBJ whole genome shotgun (WGS) entry which is preliminary data.</text>
</comment>
<evidence type="ECO:0000313" key="3">
    <source>
        <dbReference type="Proteomes" id="UP000652219"/>
    </source>
</evidence>
<dbReference type="EMBL" id="WIGN01000073">
    <property type="protein sequence ID" value="KAF6811556.1"/>
    <property type="molecule type" value="Genomic_DNA"/>
</dbReference>
<keyword evidence="2" id="KW-0418">Kinase</keyword>